<evidence type="ECO:0000313" key="2">
    <source>
        <dbReference type="Proteomes" id="UP001500782"/>
    </source>
</evidence>
<evidence type="ECO:0000313" key="1">
    <source>
        <dbReference type="EMBL" id="GAA0321165.1"/>
    </source>
</evidence>
<dbReference type="CDD" id="cd04301">
    <property type="entry name" value="NAT_SF"/>
    <property type="match status" value="1"/>
</dbReference>
<dbReference type="InterPro" id="IPR016181">
    <property type="entry name" value="Acyl_CoA_acyltransferase"/>
</dbReference>
<sequence length="177" mass="20311">MDDYYVSVDFHSNLDVETEFIIYCDVKVTLTNMFTDETTSIGSATLYLINTSEQSWNSIFSATDDTSADLSQIVFNLSDISKTDYIDLIAILDRIQIDESFRGKGYGTEALSEIMKFLQVLKVDYLAVIPFPFEEEDKTSQDGIQKLIRFYGKFDLEVVKEVSETEYIMGRNFILSR</sequence>
<gene>
    <name evidence="1" type="ORF">GCM10008967_09630</name>
</gene>
<dbReference type="RefSeq" id="WP_343796857.1">
    <property type="nucleotide sequence ID" value="NZ_BAAADJ010000009.1"/>
</dbReference>
<accession>A0ABN0VZL4</accession>
<dbReference type="Gene3D" id="3.40.630.30">
    <property type="match status" value="1"/>
</dbReference>
<name>A0ABN0VZL4_9BACI</name>
<dbReference type="Proteomes" id="UP001500782">
    <property type="component" value="Unassembled WGS sequence"/>
</dbReference>
<keyword evidence="2" id="KW-1185">Reference proteome</keyword>
<comment type="caution">
    <text evidence="1">The sequence shown here is derived from an EMBL/GenBank/DDBJ whole genome shotgun (WGS) entry which is preliminary data.</text>
</comment>
<dbReference type="SUPFAM" id="SSF55729">
    <property type="entry name" value="Acyl-CoA N-acyltransferases (Nat)"/>
    <property type="match status" value="1"/>
</dbReference>
<proteinExistence type="predicted"/>
<protein>
    <recommendedName>
        <fullName evidence="3">N-acetyltransferase domain-containing protein</fullName>
    </recommendedName>
</protein>
<evidence type="ECO:0008006" key="3">
    <source>
        <dbReference type="Google" id="ProtNLM"/>
    </source>
</evidence>
<reference evidence="2" key="1">
    <citation type="journal article" date="2019" name="Int. J. Syst. Evol. Microbiol.">
        <title>The Global Catalogue of Microorganisms (GCM) 10K type strain sequencing project: providing services to taxonomists for standard genome sequencing and annotation.</title>
        <authorList>
            <consortium name="The Broad Institute Genomics Platform"/>
            <consortium name="The Broad Institute Genome Sequencing Center for Infectious Disease"/>
            <person name="Wu L."/>
            <person name="Ma J."/>
        </authorList>
    </citation>
    <scope>NUCLEOTIDE SEQUENCE [LARGE SCALE GENOMIC DNA]</scope>
    <source>
        <strain evidence="2">JCM 9731</strain>
    </source>
</reference>
<organism evidence="1 2">
    <name type="scientific">Bacillus carboniphilus</name>
    <dbReference type="NCBI Taxonomy" id="86663"/>
    <lineage>
        <taxon>Bacteria</taxon>
        <taxon>Bacillati</taxon>
        <taxon>Bacillota</taxon>
        <taxon>Bacilli</taxon>
        <taxon>Bacillales</taxon>
        <taxon>Bacillaceae</taxon>
        <taxon>Bacillus</taxon>
    </lineage>
</organism>
<dbReference type="EMBL" id="BAAADJ010000009">
    <property type="protein sequence ID" value="GAA0321165.1"/>
    <property type="molecule type" value="Genomic_DNA"/>
</dbReference>